<name>A0A6A6ZLS6_9PLEO</name>
<evidence type="ECO:0000313" key="2">
    <source>
        <dbReference type="Proteomes" id="UP000799424"/>
    </source>
</evidence>
<dbReference type="AlphaFoldDB" id="A0A6A6ZLS6"/>
<dbReference type="EMBL" id="MU006236">
    <property type="protein sequence ID" value="KAF2821828.1"/>
    <property type="molecule type" value="Genomic_DNA"/>
</dbReference>
<proteinExistence type="predicted"/>
<accession>A0A6A6ZLS6</accession>
<organism evidence="1 2">
    <name type="scientific">Ophiobolus disseminans</name>
    <dbReference type="NCBI Taxonomy" id="1469910"/>
    <lineage>
        <taxon>Eukaryota</taxon>
        <taxon>Fungi</taxon>
        <taxon>Dikarya</taxon>
        <taxon>Ascomycota</taxon>
        <taxon>Pezizomycotina</taxon>
        <taxon>Dothideomycetes</taxon>
        <taxon>Pleosporomycetidae</taxon>
        <taxon>Pleosporales</taxon>
        <taxon>Pleosporineae</taxon>
        <taxon>Phaeosphaeriaceae</taxon>
        <taxon>Ophiobolus</taxon>
    </lineage>
</organism>
<dbReference type="Proteomes" id="UP000799424">
    <property type="component" value="Unassembled WGS sequence"/>
</dbReference>
<evidence type="ECO:0000313" key="1">
    <source>
        <dbReference type="EMBL" id="KAF2821828.1"/>
    </source>
</evidence>
<reference evidence="1" key="1">
    <citation type="journal article" date="2020" name="Stud. Mycol.">
        <title>101 Dothideomycetes genomes: a test case for predicting lifestyles and emergence of pathogens.</title>
        <authorList>
            <person name="Haridas S."/>
            <person name="Albert R."/>
            <person name="Binder M."/>
            <person name="Bloem J."/>
            <person name="Labutti K."/>
            <person name="Salamov A."/>
            <person name="Andreopoulos B."/>
            <person name="Baker S."/>
            <person name="Barry K."/>
            <person name="Bills G."/>
            <person name="Bluhm B."/>
            <person name="Cannon C."/>
            <person name="Castanera R."/>
            <person name="Culley D."/>
            <person name="Daum C."/>
            <person name="Ezra D."/>
            <person name="Gonzalez J."/>
            <person name="Henrissat B."/>
            <person name="Kuo A."/>
            <person name="Liang C."/>
            <person name="Lipzen A."/>
            <person name="Lutzoni F."/>
            <person name="Magnuson J."/>
            <person name="Mondo S."/>
            <person name="Nolan M."/>
            <person name="Ohm R."/>
            <person name="Pangilinan J."/>
            <person name="Park H.-J."/>
            <person name="Ramirez L."/>
            <person name="Alfaro M."/>
            <person name="Sun H."/>
            <person name="Tritt A."/>
            <person name="Yoshinaga Y."/>
            <person name="Zwiers L.-H."/>
            <person name="Turgeon B."/>
            <person name="Goodwin S."/>
            <person name="Spatafora J."/>
            <person name="Crous P."/>
            <person name="Grigoriev I."/>
        </authorList>
    </citation>
    <scope>NUCLEOTIDE SEQUENCE</scope>
    <source>
        <strain evidence="1">CBS 113818</strain>
    </source>
</reference>
<keyword evidence="2" id="KW-1185">Reference proteome</keyword>
<gene>
    <name evidence="1" type="ORF">CC86DRAFT_373596</name>
</gene>
<dbReference type="OrthoDB" id="5279008at2759"/>
<protein>
    <submittedName>
        <fullName evidence="1">Uncharacterized protein</fullName>
    </submittedName>
</protein>
<sequence>MHATSTDAFSQRFLASRKHMLSPHSLQCLADIAKDPVFISYVREINIGSERVNPDFEAFLYNEVHPRIEGAWSREFKLKWDFDAALCVGRAFSSGVVS</sequence>